<comment type="caution">
    <text evidence="2">The sequence shown here is derived from an EMBL/GenBank/DDBJ whole genome shotgun (WGS) entry which is preliminary data.</text>
</comment>
<evidence type="ECO:0000313" key="3">
    <source>
        <dbReference type="Proteomes" id="UP001431783"/>
    </source>
</evidence>
<keyword evidence="3" id="KW-1185">Reference proteome</keyword>
<feature type="transmembrane region" description="Helical" evidence="1">
    <location>
        <begin position="99"/>
        <end position="122"/>
    </location>
</feature>
<keyword evidence="1" id="KW-1133">Transmembrane helix</keyword>
<keyword evidence="1" id="KW-0472">Membrane</keyword>
<feature type="transmembrane region" description="Helical" evidence="1">
    <location>
        <begin position="62"/>
        <end position="87"/>
    </location>
</feature>
<evidence type="ECO:0000256" key="1">
    <source>
        <dbReference type="SAM" id="Phobius"/>
    </source>
</evidence>
<dbReference type="Proteomes" id="UP001431783">
    <property type="component" value="Unassembled WGS sequence"/>
</dbReference>
<keyword evidence="1" id="KW-0812">Transmembrane</keyword>
<organism evidence="2 3">
    <name type="scientific">Henosepilachna vigintioctopunctata</name>
    <dbReference type="NCBI Taxonomy" id="420089"/>
    <lineage>
        <taxon>Eukaryota</taxon>
        <taxon>Metazoa</taxon>
        <taxon>Ecdysozoa</taxon>
        <taxon>Arthropoda</taxon>
        <taxon>Hexapoda</taxon>
        <taxon>Insecta</taxon>
        <taxon>Pterygota</taxon>
        <taxon>Neoptera</taxon>
        <taxon>Endopterygota</taxon>
        <taxon>Coleoptera</taxon>
        <taxon>Polyphaga</taxon>
        <taxon>Cucujiformia</taxon>
        <taxon>Coccinelloidea</taxon>
        <taxon>Coccinellidae</taxon>
        <taxon>Epilachninae</taxon>
        <taxon>Epilachnini</taxon>
        <taxon>Henosepilachna</taxon>
    </lineage>
</organism>
<gene>
    <name evidence="2" type="ORF">WA026_010706</name>
</gene>
<reference evidence="2 3" key="1">
    <citation type="submission" date="2023-03" db="EMBL/GenBank/DDBJ databases">
        <title>Genome insight into feeding habits of ladybird beetles.</title>
        <authorList>
            <person name="Li H.-S."/>
            <person name="Huang Y.-H."/>
            <person name="Pang H."/>
        </authorList>
    </citation>
    <scope>NUCLEOTIDE SEQUENCE [LARGE SCALE GENOMIC DNA]</scope>
    <source>
        <strain evidence="2">SYSU_2023b</strain>
        <tissue evidence="2">Whole body</tissue>
    </source>
</reference>
<accession>A0AAW1UWI3</accession>
<proteinExistence type="predicted"/>
<sequence>MLTQNIKPSFIQVEVFFVIIVGIIRLILDSSFITFSSDLEKVWNIALDPYKFPPVKQLYLKYFITLFIMIRTFTLHVSIAMYVVMIWPAVFADTPRLLIPWITVATLRLCIDIMTTFVGLYISLSYGVMRFLWIEFLLVQILQHGPSYYIWLTIVRYHGHLIQLRELRVKKILEEKMYRIQSKRKIKQLLLSQKERVWSGMEIDRIPISESTVNSVIDRINLKTNDLTTGSLDTLLEIIEKHKEKKDIQNDASSSTNLPNGQTA</sequence>
<name>A0AAW1UWI3_9CUCU</name>
<dbReference type="EMBL" id="JARQZJ010000095">
    <property type="protein sequence ID" value="KAK9885201.1"/>
    <property type="molecule type" value="Genomic_DNA"/>
</dbReference>
<protein>
    <submittedName>
        <fullName evidence="2">Uncharacterized protein</fullName>
    </submittedName>
</protein>
<evidence type="ECO:0000313" key="2">
    <source>
        <dbReference type="EMBL" id="KAK9885201.1"/>
    </source>
</evidence>
<feature type="transmembrane region" description="Helical" evidence="1">
    <location>
        <begin position="6"/>
        <end position="28"/>
    </location>
</feature>
<dbReference type="AlphaFoldDB" id="A0AAW1UWI3"/>